<organism evidence="3 4">
    <name type="scientific">Durusdinium trenchii</name>
    <dbReference type="NCBI Taxonomy" id="1381693"/>
    <lineage>
        <taxon>Eukaryota</taxon>
        <taxon>Sar</taxon>
        <taxon>Alveolata</taxon>
        <taxon>Dinophyceae</taxon>
        <taxon>Suessiales</taxon>
        <taxon>Symbiodiniaceae</taxon>
        <taxon>Durusdinium</taxon>
    </lineage>
</organism>
<proteinExistence type="predicted"/>
<gene>
    <name evidence="3" type="ORF">CCMP2556_LOCUS21020</name>
</gene>
<comment type="caution">
    <text evidence="3">The sequence shown here is derived from an EMBL/GenBank/DDBJ whole genome shotgun (WGS) entry which is preliminary data.</text>
</comment>
<feature type="compositionally biased region" description="Polar residues" evidence="2">
    <location>
        <begin position="110"/>
        <end position="120"/>
    </location>
</feature>
<evidence type="ECO:0000313" key="4">
    <source>
        <dbReference type="Proteomes" id="UP001642484"/>
    </source>
</evidence>
<feature type="compositionally biased region" description="Basic and acidic residues" evidence="2">
    <location>
        <begin position="89"/>
        <end position="109"/>
    </location>
</feature>
<evidence type="ECO:0000256" key="1">
    <source>
        <dbReference type="SAM" id="Coils"/>
    </source>
</evidence>
<sequence>MSSCNGCNSRLKRPVGSSGYCDPCWLTVRIERLVFTRCPAHTAVDLVEYLKGVTATLERACEKFEADRTAGFVTEEGVPIPGAREKILADRSGKDPFEKGIHQGERDKGASSTKRASSDSVAVKKEKEVDGRLKKVYRCVQSDNRRPQTGDGYTSKTLNIGLYVAEERYGGYSYLDTAGLNEDRTDTHRMWTQWSLATSFSLLPKIKCVILVMDFRSLVSERGSGMRATAKSLAPITGSGEASRHFYDSMIFLFTNAYEDGERVQAESIIKIARTQLSEQKKLWEQHYRQVDAQSRADDPQIQERVAILTFLKTLAEANGRVHVCFPDTPAQSESQRLMVQKMIGKSAAITKEMLTDIVATRPTSNLEVLQMFAKLATEPDSRLGGKSYTEMLRQRADHLQQLVRLKEKHKERLQAIESDWQSVQRDMLSTLWKNRDELSQQKRLAEERMNQLKMSEAPTVIATKEVKKSHPTSGWWIFFMFGGGWGWGKQSARETLDYRDAWFSKYEIKGGDYTKDIKEHDSGKGLLKIDFTSTEGVDLNVEVRFFRPEKDTEETTRLIASLERQVQDLTSQIQDCDVKMVAFQGADSQKALVALIMTEKDQLEHADQDLVEQLDRTAVQPSDDFPQAPSQWSVLTNLRGVLSVLIEKQMLPVDLAASTREPIESFLHAWDHVQKLLRELERGPGSSAISLKSSTVSSHIEDAPPVKPSLRAIARLSWAHFCAESAIDKARLVLEGLMRQRVALATALFTYAVLLKVSPSDTLQGAFANLLLALSVYIVALKILSDGVHEASMIAMSCKHQVDSYLSCLSLWSGAKLRDAGHAGSDLATSIAERLGNALSNMKPFVKIC</sequence>
<feature type="region of interest" description="Disordered" evidence="2">
    <location>
        <begin position="89"/>
        <end position="127"/>
    </location>
</feature>
<dbReference type="Proteomes" id="UP001642484">
    <property type="component" value="Unassembled WGS sequence"/>
</dbReference>
<keyword evidence="1" id="KW-0175">Coiled coil</keyword>
<evidence type="ECO:0000256" key="2">
    <source>
        <dbReference type="SAM" id="MobiDB-lite"/>
    </source>
</evidence>
<protein>
    <submittedName>
        <fullName evidence="3">Uncharacterized protein</fullName>
    </submittedName>
</protein>
<feature type="coiled-coil region" evidence="1">
    <location>
        <begin position="553"/>
        <end position="580"/>
    </location>
</feature>
<dbReference type="EMBL" id="CAXAMN010012536">
    <property type="protein sequence ID" value="CAK9038427.1"/>
    <property type="molecule type" value="Genomic_DNA"/>
</dbReference>
<reference evidence="3 4" key="1">
    <citation type="submission" date="2024-02" db="EMBL/GenBank/DDBJ databases">
        <authorList>
            <person name="Chen Y."/>
            <person name="Shah S."/>
            <person name="Dougan E. K."/>
            <person name="Thang M."/>
            <person name="Chan C."/>
        </authorList>
    </citation>
    <scope>NUCLEOTIDE SEQUENCE [LARGE SCALE GENOMIC DNA]</scope>
</reference>
<name>A0ABP0LGY0_9DINO</name>
<accession>A0ABP0LGY0</accession>
<evidence type="ECO:0000313" key="3">
    <source>
        <dbReference type="EMBL" id="CAK9038427.1"/>
    </source>
</evidence>
<keyword evidence="4" id="KW-1185">Reference proteome</keyword>
<feature type="coiled-coil region" evidence="1">
    <location>
        <begin position="389"/>
        <end position="456"/>
    </location>
</feature>